<dbReference type="EMBL" id="MDDS01000024">
    <property type="protein sequence ID" value="ODP37855.1"/>
    <property type="molecule type" value="Genomic_DNA"/>
</dbReference>
<evidence type="ECO:0000313" key="1">
    <source>
        <dbReference type="EMBL" id="ODP37855.1"/>
    </source>
</evidence>
<keyword evidence="2" id="KW-1185">Reference proteome</keyword>
<dbReference type="GO" id="GO:0006878">
    <property type="term" value="P:intracellular copper ion homeostasis"/>
    <property type="evidence" value="ECO:0007669"/>
    <property type="project" value="InterPro"/>
</dbReference>
<comment type="caution">
    <text evidence="1">The sequence shown here is derived from an EMBL/GenBank/DDBJ whole genome shotgun (WGS) entry which is preliminary data.</text>
</comment>
<sequence length="223" mass="24830">MAPARRAVHAEHGGFTDNRILLDRLEYRAAKGRDGYAVEGEAWFGGDYDRLWLKFAADGTFGEPLESAELQALYSRAINPWFNLQGGVRHDFGHGPDRTQLALGIQGLAPYWFEIDAAAFLSTKGELTARVEAEYDQRITNQLILQPRVELGLSAQDITELRVGAGLTEVEAGLRLRYEFVPEFAPYLGVEWERSVGRTADHARAAGERTGGWSFVAGVRAWF</sequence>
<accession>A0A1E3LXH1</accession>
<dbReference type="GO" id="GO:0009279">
    <property type="term" value="C:cell outer membrane"/>
    <property type="evidence" value="ECO:0007669"/>
    <property type="project" value="InterPro"/>
</dbReference>
<protein>
    <submittedName>
        <fullName evidence="1">Copper resistance protein CopB</fullName>
    </submittedName>
</protein>
<name>A0A1E3LXH1_9SPHN</name>
<dbReference type="AlphaFoldDB" id="A0A1E3LXH1"/>
<dbReference type="GO" id="GO:0005507">
    <property type="term" value="F:copper ion binding"/>
    <property type="evidence" value="ECO:0007669"/>
    <property type="project" value="InterPro"/>
</dbReference>
<dbReference type="STRING" id="1888892.BFL28_01695"/>
<dbReference type="Pfam" id="PF05275">
    <property type="entry name" value="CopB"/>
    <property type="match status" value="1"/>
</dbReference>
<dbReference type="InterPro" id="IPR007939">
    <property type="entry name" value="Cu-R_B_prcur"/>
</dbReference>
<evidence type="ECO:0000313" key="2">
    <source>
        <dbReference type="Proteomes" id="UP000094487"/>
    </source>
</evidence>
<reference evidence="1 2" key="1">
    <citation type="submission" date="2016-08" db="EMBL/GenBank/DDBJ databases">
        <title>Draft genome of the agarase producing Sphingomonas sp. MCT13.</title>
        <authorList>
            <person name="D'Andrea M.M."/>
            <person name="Rossolini G.M."/>
            <person name="Thaller M.C."/>
        </authorList>
    </citation>
    <scope>NUCLEOTIDE SEQUENCE [LARGE SCALE GENOMIC DNA]</scope>
    <source>
        <strain evidence="1 2">MCT13</strain>
    </source>
</reference>
<dbReference type="InterPro" id="IPR036709">
    <property type="entry name" value="Autotransporte_beta_dom_sf"/>
</dbReference>
<dbReference type="SUPFAM" id="SSF103515">
    <property type="entry name" value="Autotransporter"/>
    <property type="match status" value="1"/>
</dbReference>
<dbReference type="Proteomes" id="UP000094487">
    <property type="component" value="Unassembled WGS sequence"/>
</dbReference>
<proteinExistence type="predicted"/>
<gene>
    <name evidence="1" type="ORF">BFL28_01695</name>
</gene>
<organism evidence="1 2">
    <name type="scientific">Sphingomonas turrisvirgatae</name>
    <dbReference type="NCBI Taxonomy" id="1888892"/>
    <lineage>
        <taxon>Bacteria</taxon>
        <taxon>Pseudomonadati</taxon>
        <taxon>Pseudomonadota</taxon>
        <taxon>Alphaproteobacteria</taxon>
        <taxon>Sphingomonadales</taxon>
        <taxon>Sphingomonadaceae</taxon>
        <taxon>Sphingomonas</taxon>
    </lineage>
</organism>